<keyword evidence="1 3" id="KW-0378">Hydrolase</keyword>
<dbReference type="SUPFAM" id="SSF56317">
    <property type="entry name" value="Carbon-nitrogen hydrolase"/>
    <property type="match status" value="1"/>
</dbReference>
<evidence type="ECO:0000259" key="2">
    <source>
        <dbReference type="PROSITE" id="PS50263"/>
    </source>
</evidence>
<dbReference type="PROSITE" id="PS50263">
    <property type="entry name" value="CN_HYDROLASE"/>
    <property type="match status" value="1"/>
</dbReference>
<dbReference type="InterPro" id="IPR003010">
    <property type="entry name" value="C-N_Hydrolase"/>
</dbReference>
<name>A0AAU7VPL8_9FIRM</name>
<reference evidence="3" key="2">
    <citation type="submission" date="2024-06" db="EMBL/GenBank/DDBJ databases">
        <authorList>
            <person name="Petrova K.O."/>
            <person name="Toshchakov S.V."/>
            <person name="Boltjanskaja Y.V."/>
            <person name="Kevbrin V."/>
        </authorList>
    </citation>
    <scope>NUCLEOTIDE SEQUENCE</scope>
    <source>
        <strain evidence="3">Z-910T</strain>
    </source>
</reference>
<dbReference type="AlphaFoldDB" id="A0AAU7VPL8"/>
<dbReference type="PANTHER" id="PTHR43674:SF16">
    <property type="entry name" value="CARBON-NITROGEN FAMILY, PUTATIVE (AFU_ORTHOLOGUE AFUA_5G02350)-RELATED"/>
    <property type="match status" value="1"/>
</dbReference>
<dbReference type="RefSeq" id="WP_350344748.1">
    <property type="nucleotide sequence ID" value="NZ_CP158367.1"/>
</dbReference>
<reference evidence="3" key="1">
    <citation type="journal article" date="2013" name="Extremophiles">
        <title>Proteinivorax tanatarense gen. nov., sp. nov., an anaerobic, haloalkaliphilic, proteolytic bacterium isolated from a decaying algal bloom, and proposal of Proteinivoraceae fam. nov.</title>
        <authorList>
            <person name="Kevbrin V."/>
            <person name="Boltyanskaya Y."/>
            <person name="Zhilina T."/>
            <person name="Kolganova T."/>
            <person name="Lavrentjeva E."/>
            <person name="Kuznetsov B."/>
        </authorList>
    </citation>
    <scope>NUCLEOTIDE SEQUENCE</scope>
    <source>
        <strain evidence="3">Z-910T</strain>
    </source>
</reference>
<sequence>MTSARVLRYLLEKKLNTNLIDQYYDKLPALDEIRISDQTNLKVSCIQREVILVKDIKDYLDMANSFVKIAVKEGSDLVVFPEYNFFDLFGLIPGTKKINNYINKKNTSSDLTDKNGTAEFKGRNYLKNILAVTAKPISKAIRKIYSQLANHYGIYIYTGTFIENRGGVLYNTGSLFDNKGNLIGNQDKIHLTEFEEQIGITRANQLNIHNLPWGKLAFPICMDATYYETFQIAKEYEADFVIVPIANMEEYSMWRALRGVWPRVQESYVYGLKSSLNGWIFGVHFTGKAGIFAPLSITAKKDGVIALAPNYEGNYVVTSELVLSNLYEARENDEYFGDKNHCFEKEYIKNTYL</sequence>
<dbReference type="EMBL" id="CP158367">
    <property type="protein sequence ID" value="XBX76013.1"/>
    <property type="molecule type" value="Genomic_DNA"/>
</dbReference>
<dbReference type="InterPro" id="IPR036526">
    <property type="entry name" value="C-N_Hydrolase_sf"/>
</dbReference>
<dbReference type="PANTHER" id="PTHR43674">
    <property type="entry name" value="NITRILASE C965.09-RELATED"/>
    <property type="match status" value="1"/>
</dbReference>
<evidence type="ECO:0000313" key="3">
    <source>
        <dbReference type="EMBL" id="XBX76013.1"/>
    </source>
</evidence>
<dbReference type="Pfam" id="PF00795">
    <property type="entry name" value="CN_hydrolase"/>
    <property type="match status" value="1"/>
</dbReference>
<dbReference type="InterPro" id="IPR050345">
    <property type="entry name" value="Aliph_Amidase/BUP"/>
</dbReference>
<protein>
    <submittedName>
        <fullName evidence="3">Nitrilase-related carbon-nitrogen hydrolase</fullName>
    </submittedName>
</protein>
<organism evidence="3">
    <name type="scientific">Proteinivorax tanatarense</name>
    <dbReference type="NCBI Taxonomy" id="1260629"/>
    <lineage>
        <taxon>Bacteria</taxon>
        <taxon>Bacillati</taxon>
        <taxon>Bacillota</taxon>
        <taxon>Clostridia</taxon>
        <taxon>Eubacteriales</taxon>
        <taxon>Proteinivoracaceae</taxon>
        <taxon>Proteinivorax</taxon>
    </lineage>
</organism>
<gene>
    <name evidence="3" type="ORF">PRVXT_001181</name>
</gene>
<dbReference type="GO" id="GO:0016811">
    <property type="term" value="F:hydrolase activity, acting on carbon-nitrogen (but not peptide) bonds, in linear amides"/>
    <property type="evidence" value="ECO:0007669"/>
    <property type="project" value="TreeGrafter"/>
</dbReference>
<proteinExistence type="predicted"/>
<accession>A0AAU7VPL8</accession>
<evidence type="ECO:0000256" key="1">
    <source>
        <dbReference type="ARBA" id="ARBA00022801"/>
    </source>
</evidence>
<dbReference type="Gene3D" id="3.60.110.10">
    <property type="entry name" value="Carbon-nitrogen hydrolase"/>
    <property type="match status" value="1"/>
</dbReference>
<feature type="domain" description="CN hydrolase" evidence="2">
    <location>
        <begin position="41"/>
        <end position="323"/>
    </location>
</feature>